<dbReference type="InterPro" id="IPR004154">
    <property type="entry name" value="Anticodon-bd"/>
</dbReference>
<dbReference type="CDD" id="cd00773">
    <property type="entry name" value="HisRS-like_core"/>
    <property type="match status" value="1"/>
</dbReference>
<keyword evidence="13" id="KW-1185">Reference proteome</keyword>
<feature type="domain" description="Aminoacyl-transfer RNA synthetases class-II family profile" evidence="11">
    <location>
        <begin position="31"/>
        <end position="431"/>
    </location>
</feature>
<feature type="region of interest" description="Disordered" evidence="10">
    <location>
        <begin position="402"/>
        <end position="431"/>
    </location>
</feature>
<dbReference type="InterPro" id="IPR041715">
    <property type="entry name" value="HisRS-like_core"/>
</dbReference>
<dbReference type="InterPro" id="IPR045864">
    <property type="entry name" value="aa-tRNA-synth_II/BPL/LPL"/>
</dbReference>
<evidence type="ECO:0000256" key="2">
    <source>
        <dbReference type="ARBA" id="ARBA00008226"/>
    </source>
</evidence>
<reference evidence="12" key="1">
    <citation type="submission" date="2021-07" db="EMBL/GenBank/DDBJ databases">
        <title>Studies on halocins as antimicrobial molecules from haloarchaea.</title>
        <authorList>
            <person name="Kumar S."/>
            <person name="Khare S.K."/>
        </authorList>
    </citation>
    <scope>NUCLEOTIDE SEQUENCE</scope>
    <source>
        <strain evidence="12">NCIM 5678</strain>
    </source>
</reference>
<keyword evidence="6 9" id="KW-0648">Protein biosynthesis</keyword>
<dbReference type="GO" id="GO:0004821">
    <property type="term" value="F:histidine-tRNA ligase activity"/>
    <property type="evidence" value="ECO:0007669"/>
    <property type="project" value="UniProtKB-EC"/>
</dbReference>
<dbReference type="EMBL" id="CP078063">
    <property type="protein sequence ID" value="UVE50939.1"/>
    <property type="molecule type" value="Genomic_DNA"/>
</dbReference>
<dbReference type="InterPro" id="IPR015807">
    <property type="entry name" value="His-tRNA-ligase"/>
</dbReference>
<dbReference type="InterPro" id="IPR033656">
    <property type="entry name" value="HisRS_anticodon"/>
</dbReference>
<evidence type="ECO:0000313" key="13">
    <source>
        <dbReference type="Proteomes" id="UP001058330"/>
    </source>
</evidence>
<keyword evidence="4 9" id="KW-0547">Nucleotide-binding</keyword>
<evidence type="ECO:0000256" key="10">
    <source>
        <dbReference type="SAM" id="MobiDB-lite"/>
    </source>
</evidence>
<dbReference type="SUPFAM" id="SSF52954">
    <property type="entry name" value="Class II aaRS ABD-related"/>
    <property type="match status" value="1"/>
</dbReference>
<keyword evidence="5 9" id="KW-0067">ATP-binding</keyword>
<evidence type="ECO:0000256" key="8">
    <source>
        <dbReference type="ARBA" id="ARBA00047639"/>
    </source>
</evidence>
<keyword evidence="9" id="KW-0963">Cytoplasm</keyword>
<dbReference type="Pfam" id="PF13393">
    <property type="entry name" value="tRNA-synt_His"/>
    <property type="match status" value="1"/>
</dbReference>
<dbReference type="Gene3D" id="3.30.930.10">
    <property type="entry name" value="Bira Bifunctional Protein, Domain 2"/>
    <property type="match status" value="1"/>
</dbReference>
<name>A0ABY5RF05_HALLR</name>
<dbReference type="PANTHER" id="PTHR43707:SF1">
    <property type="entry name" value="HISTIDINE--TRNA LIGASE, MITOCHONDRIAL-RELATED"/>
    <property type="match status" value="1"/>
</dbReference>
<dbReference type="Proteomes" id="UP001058330">
    <property type="component" value="Chromosome"/>
</dbReference>
<evidence type="ECO:0000256" key="6">
    <source>
        <dbReference type="ARBA" id="ARBA00022917"/>
    </source>
</evidence>
<evidence type="ECO:0000256" key="3">
    <source>
        <dbReference type="ARBA" id="ARBA00022598"/>
    </source>
</evidence>
<dbReference type="PROSITE" id="PS50862">
    <property type="entry name" value="AA_TRNA_LIGASE_II"/>
    <property type="match status" value="1"/>
</dbReference>
<dbReference type="EC" id="6.1.1.21" evidence="9"/>
<dbReference type="PANTHER" id="PTHR43707">
    <property type="entry name" value="HISTIDYL-TRNA SYNTHETASE"/>
    <property type="match status" value="1"/>
</dbReference>
<evidence type="ECO:0000256" key="4">
    <source>
        <dbReference type="ARBA" id="ARBA00022741"/>
    </source>
</evidence>
<gene>
    <name evidence="9 12" type="primary">hisS</name>
    <name evidence="12" type="ORF">KU306_03355</name>
</gene>
<proteinExistence type="inferred from homology"/>
<comment type="catalytic activity">
    <reaction evidence="8 9">
        <text>tRNA(His) + L-histidine + ATP = L-histidyl-tRNA(His) + AMP + diphosphate + H(+)</text>
        <dbReference type="Rhea" id="RHEA:17313"/>
        <dbReference type="Rhea" id="RHEA-COMP:9665"/>
        <dbReference type="Rhea" id="RHEA-COMP:9689"/>
        <dbReference type="ChEBI" id="CHEBI:15378"/>
        <dbReference type="ChEBI" id="CHEBI:30616"/>
        <dbReference type="ChEBI" id="CHEBI:33019"/>
        <dbReference type="ChEBI" id="CHEBI:57595"/>
        <dbReference type="ChEBI" id="CHEBI:78442"/>
        <dbReference type="ChEBI" id="CHEBI:78527"/>
        <dbReference type="ChEBI" id="CHEBI:456215"/>
        <dbReference type="EC" id="6.1.1.21"/>
    </reaction>
</comment>
<dbReference type="Gene3D" id="3.40.50.800">
    <property type="entry name" value="Anticodon-binding domain"/>
    <property type="match status" value="1"/>
</dbReference>
<keyword evidence="3 9" id="KW-0436">Ligase</keyword>
<dbReference type="SUPFAM" id="SSF55681">
    <property type="entry name" value="Class II aaRS and biotin synthetases"/>
    <property type="match status" value="1"/>
</dbReference>
<dbReference type="PIRSF" id="PIRSF001549">
    <property type="entry name" value="His-tRNA_synth"/>
    <property type="match status" value="1"/>
</dbReference>
<sequence>MYDRLKGFRDFYPEEMSARREVIDTVETTAARYGFREIGTPHLERTQMYVDKSGEEIVEELYAFEDKGGRDISLTPELTPTVARMVVAKQQALSKPIKWVSTRPFWRYEQVQQGRFREFYQTNADIFGSTEPESDAEILAFAAEALTDLGLTADDFEFRVSHRDILGGLLRSFDADVDVRDAIRAVDKSEKVEREEYLGLLSDAGLSYDQASEFADLLDRGDLDEIADFGGDDVAAAVENLQNVLAAAEDFGAGDYCEVSLTTARGLDYYTGVVFECFDSTGEVSRATFGGGRYDDLIESFGGQPTPAVGVGIGNATLQLLCQRAGVWPEEALSTDYYVLTVGDTRDVASRIARDLRASGNVVETDVAGRSFGAQMSYADSINAEYVVIVGERDLENDEVTIKDMESGDQTTAPVDDFPGESDAPTYEDYE</sequence>
<dbReference type="InterPro" id="IPR006195">
    <property type="entry name" value="aa-tRNA-synth_II"/>
</dbReference>
<dbReference type="InterPro" id="IPR036621">
    <property type="entry name" value="Anticodon-bd_dom_sf"/>
</dbReference>
<dbReference type="GeneID" id="74527901"/>
<dbReference type="NCBIfam" id="TIGR00442">
    <property type="entry name" value="hisS"/>
    <property type="match status" value="1"/>
</dbReference>
<keyword evidence="7 9" id="KW-0030">Aminoacyl-tRNA synthetase</keyword>
<protein>
    <recommendedName>
        <fullName evidence="9">Histidine--tRNA ligase</fullName>
        <ecNumber evidence="9">6.1.1.21</ecNumber>
    </recommendedName>
    <alternativeName>
        <fullName evidence="9">Histidyl-tRNA synthetase</fullName>
        <shortName evidence="9">HisRS</shortName>
    </alternativeName>
</protein>
<evidence type="ECO:0000313" key="12">
    <source>
        <dbReference type="EMBL" id="UVE50939.1"/>
    </source>
</evidence>
<dbReference type="CDD" id="cd00859">
    <property type="entry name" value="HisRS_anticodon"/>
    <property type="match status" value="1"/>
</dbReference>
<accession>A0ABY5RF05</accession>
<dbReference type="RefSeq" id="WP_007541541.1">
    <property type="nucleotide sequence ID" value="NZ_CP078063.1"/>
</dbReference>
<comment type="similarity">
    <text evidence="2 9">Belongs to the class-II aminoacyl-tRNA synthetase family.</text>
</comment>
<evidence type="ECO:0000256" key="1">
    <source>
        <dbReference type="ARBA" id="ARBA00004496"/>
    </source>
</evidence>
<evidence type="ECO:0000259" key="11">
    <source>
        <dbReference type="PROSITE" id="PS50862"/>
    </source>
</evidence>
<organism evidence="12 13">
    <name type="scientific">Haloferax larsenii</name>
    <dbReference type="NCBI Taxonomy" id="302484"/>
    <lineage>
        <taxon>Archaea</taxon>
        <taxon>Methanobacteriati</taxon>
        <taxon>Methanobacteriota</taxon>
        <taxon>Stenosarchaea group</taxon>
        <taxon>Halobacteria</taxon>
        <taxon>Halobacteriales</taxon>
        <taxon>Haloferacaceae</taxon>
        <taxon>Haloferax</taxon>
    </lineage>
</organism>
<evidence type="ECO:0000256" key="9">
    <source>
        <dbReference type="HAMAP-Rule" id="MF_00127"/>
    </source>
</evidence>
<comment type="subcellular location">
    <subcellularLocation>
        <location evidence="1 9">Cytoplasm</location>
    </subcellularLocation>
</comment>
<dbReference type="InterPro" id="IPR004516">
    <property type="entry name" value="HisRS/HisZ"/>
</dbReference>
<evidence type="ECO:0000256" key="5">
    <source>
        <dbReference type="ARBA" id="ARBA00022840"/>
    </source>
</evidence>
<evidence type="ECO:0000256" key="7">
    <source>
        <dbReference type="ARBA" id="ARBA00023146"/>
    </source>
</evidence>
<dbReference type="Pfam" id="PF03129">
    <property type="entry name" value="HGTP_anticodon"/>
    <property type="match status" value="1"/>
</dbReference>
<dbReference type="HAMAP" id="MF_00127">
    <property type="entry name" value="His_tRNA_synth"/>
    <property type="match status" value="1"/>
</dbReference>